<keyword evidence="1" id="KW-0812">Transmembrane</keyword>
<evidence type="ECO:0000313" key="3">
    <source>
        <dbReference type="EMBL" id="SEE92392.1"/>
    </source>
</evidence>
<evidence type="ECO:0000256" key="1">
    <source>
        <dbReference type="SAM" id="Phobius"/>
    </source>
</evidence>
<accession>A0A1H5MST0</accession>
<reference evidence="3 4" key="1">
    <citation type="submission" date="2016-10" db="EMBL/GenBank/DDBJ databases">
        <authorList>
            <person name="de Groot N.N."/>
        </authorList>
    </citation>
    <scope>NUCLEOTIDE SEQUENCE [LARGE SCALE GENOMIC DNA]</scope>
    <source>
        <strain evidence="3 4">DSM 23553</strain>
    </source>
</reference>
<organism evidence="3 4">
    <name type="scientific">Salinimicrobium catena</name>
    <dbReference type="NCBI Taxonomy" id="390640"/>
    <lineage>
        <taxon>Bacteria</taxon>
        <taxon>Pseudomonadati</taxon>
        <taxon>Bacteroidota</taxon>
        <taxon>Flavobacteriia</taxon>
        <taxon>Flavobacteriales</taxon>
        <taxon>Flavobacteriaceae</taxon>
        <taxon>Salinimicrobium</taxon>
    </lineage>
</organism>
<protein>
    <recommendedName>
        <fullName evidence="2">Conjugative transposon TraM C-terminal domain-containing protein</fullName>
    </recommendedName>
</protein>
<name>A0A1H5MST0_9FLAO</name>
<evidence type="ECO:0000259" key="2">
    <source>
        <dbReference type="Pfam" id="PF12508"/>
    </source>
</evidence>
<dbReference type="RefSeq" id="WP_093113048.1">
    <property type="nucleotide sequence ID" value="NZ_FNGG01000003.1"/>
</dbReference>
<dbReference type="InterPro" id="IPR055407">
    <property type="entry name" value="TraM_C"/>
</dbReference>
<sequence>MKIDKKKIVFASILLIVLIFIVSYSILLFFSEDELQKLDQPVVPELKEEETSYTSKLKAIDALKEEREKQIPSIYSEALLDSMGVYDPALEEKEREWVIDSIYRSRFLEVNDGDSIYAEETFTEESPPGNDSIAPKELNAQDLAIGHKTFFLSGTVAEESLVETGLQSENVLAVVSGDQTVRTNDRLELRLMEKVEIGGREFAKHTPVFGFVTLQPNRVQIKITHIQNFPVELRAFDLQDSNEGIYVENSIRDEARRKVLDDVVQDINIGGLPQLSGIKNIFRKNNRNVKVTVMDQYQLLLKP</sequence>
<proteinExistence type="predicted"/>
<dbReference type="OrthoDB" id="1409065at2"/>
<keyword evidence="1" id="KW-0472">Membrane</keyword>
<feature type="transmembrane region" description="Helical" evidence="1">
    <location>
        <begin position="9"/>
        <end position="30"/>
    </location>
</feature>
<dbReference type="Proteomes" id="UP000199448">
    <property type="component" value="Unassembled WGS sequence"/>
</dbReference>
<feature type="domain" description="Conjugative transposon TraM C-terminal" evidence="2">
    <location>
        <begin position="172"/>
        <end position="302"/>
    </location>
</feature>
<evidence type="ECO:0000313" key="4">
    <source>
        <dbReference type="Proteomes" id="UP000199448"/>
    </source>
</evidence>
<dbReference type="STRING" id="390640.SAMN04488034_10386"/>
<gene>
    <name evidence="3" type="ORF">SAMN04488034_10386</name>
</gene>
<keyword evidence="4" id="KW-1185">Reference proteome</keyword>
<dbReference type="Pfam" id="PF12508">
    <property type="entry name" value="Transposon_TraM"/>
    <property type="match status" value="1"/>
</dbReference>
<keyword evidence="1" id="KW-1133">Transmembrane helix</keyword>
<dbReference type="AlphaFoldDB" id="A0A1H5MST0"/>
<dbReference type="EMBL" id="FNUG01000003">
    <property type="protein sequence ID" value="SEE92392.1"/>
    <property type="molecule type" value="Genomic_DNA"/>
</dbReference>